<protein>
    <submittedName>
        <fullName evidence="2">Uncharacterized protein</fullName>
    </submittedName>
</protein>
<dbReference type="STRING" id="683260.SAMN05421874_117148"/>
<gene>
    <name evidence="2" type="ORF">SAMN05421874_117148</name>
</gene>
<organism evidence="2 3">
    <name type="scientific">Nonomuraea maritima</name>
    <dbReference type="NCBI Taxonomy" id="683260"/>
    <lineage>
        <taxon>Bacteria</taxon>
        <taxon>Bacillati</taxon>
        <taxon>Actinomycetota</taxon>
        <taxon>Actinomycetes</taxon>
        <taxon>Streptosporangiales</taxon>
        <taxon>Streptosporangiaceae</taxon>
        <taxon>Nonomuraea</taxon>
    </lineage>
</organism>
<evidence type="ECO:0000313" key="3">
    <source>
        <dbReference type="Proteomes" id="UP000198683"/>
    </source>
</evidence>
<evidence type="ECO:0000313" key="2">
    <source>
        <dbReference type="EMBL" id="SDL21170.1"/>
    </source>
</evidence>
<sequence>MPVAADGLRLLGAVALGALTAVLELAFLLLPLPFLGNPNVAAAARRLPHVLSGIDSHSRAARLAALARR</sequence>
<dbReference type="EMBL" id="FNFB01000017">
    <property type="protein sequence ID" value="SDL21170.1"/>
    <property type="molecule type" value="Genomic_DNA"/>
</dbReference>
<dbReference type="AlphaFoldDB" id="A0A1G9I7B8"/>
<proteinExistence type="predicted"/>
<dbReference type="Proteomes" id="UP000198683">
    <property type="component" value="Unassembled WGS sequence"/>
</dbReference>
<accession>A0A1G9I7B8</accession>
<keyword evidence="1" id="KW-1133">Transmembrane helix</keyword>
<keyword evidence="1" id="KW-0472">Membrane</keyword>
<feature type="transmembrane region" description="Helical" evidence="1">
    <location>
        <begin position="7"/>
        <end position="30"/>
    </location>
</feature>
<evidence type="ECO:0000256" key="1">
    <source>
        <dbReference type="SAM" id="Phobius"/>
    </source>
</evidence>
<keyword evidence="1" id="KW-0812">Transmembrane</keyword>
<dbReference type="RefSeq" id="WP_090769640.1">
    <property type="nucleotide sequence ID" value="NZ_FNFB01000017.1"/>
</dbReference>
<keyword evidence="3" id="KW-1185">Reference proteome</keyword>
<reference evidence="2 3" key="1">
    <citation type="submission" date="2016-10" db="EMBL/GenBank/DDBJ databases">
        <authorList>
            <person name="de Groot N.N."/>
        </authorList>
    </citation>
    <scope>NUCLEOTIDE SEQUENCE [LARGE SCALE GENOMIC DNA]</scope>
    <source>
        <strain evidence="2 3">CGMCC 4.5681</strain>
    </source>
</reference>
<name>A0A1G9I7B8_9ACTN</name>